<evidence type="ECO:0000313" key="6">
    <source>
        <dbReference type="EMBL" id="KAL2826989.1"/>
    </source>
</evidence>
<gene>
    <name evidence="6" type="ORF">BDW59DRAFT_160569</name>
</gene>
<dbReference type="Gene3D" id="1.10.3090.10">
    <property type="entry name" value="cca-adding enzyme, domain 2"/>
    <property type="match status" value="1"/>
</dbReference>
<sequence length="582" mass="66126">MTPPLPTSPPSLSLVESLLRTLLLDYRDQIPDSPSETQIYFVGPWVHDRLLGIQSSTIKVLISPGTPIEHFGYPLIRYFTSNINKYKRAEELGVSLSIEKGHNEFLIANRGLYPFWKPLSLLVFGLSLEVGHLRKGIPGKGYWDLRVEAGTLEEEASRRDVTINALFYNLFTREIEDPTKRGLKHLLARVIRLPPLLCPKVKGDDVDQRFKDDPRKILRVIQLAARLKGYGYGFRLSTNILCAMRNISVHAAFKYRISPELACEHVRGMMTQGPNGACCDGQDRGWFRQEILRSFPPLARSPAQNERLEKLWPPHWQLSELGSVDCLLKKSSPSGTSSLARLAQSQPSEYVWTLAAWTPLATLRHPTTKTNIDKIVKTVRRTFKAKFTPAWPKVLQQALTNMDGIILMIDAVNTRVTNPTQRTNTSPITSGTLAITIRTWGPTWRLQLPYTFLSGLLLHPKTPLADSVARYCLLLDYVKENGVEDANLVEPVLNGWDIRRIIDLKKRQCGPFMKDIFEGLVRCQFECGDGGATKREAEEWFVSKRDVFHIPRRGLEFGFRFESKLRKLDFLGTCLIADRFLS</sequence>
<dbReference type="EMBL" id="JBFXLS010000027">
    <property type="protein sequence ID" value="KAL2826989.1"/>
    <property type="molecule type" value="Genomic_DNA"/>
</dbReference>
<feature type="domain" description="Poly A polymerase head" evidence="5">
    <location>
        <begin position="149"/>
        <end position="192"/>
    </location>
</feature>
<name>A0ABR4IGV5_9EURO</name>
<dbReference type="Gene3D" id="3.30.460.10">
    <property type="entry name" value="Beta Polymerase, domain 2"/>
    <property type="match status" value="1"/>
</dbReference>
<keyword evidence="2 4" id="KW-0808">Transferase</keyword>
<accession>A0ABR4IGV5</accession>
<organism evidence="6 7">
    <name type="scientific">Aspergillus cavernicola</name>
    <dbReference type="NCBI Taxonomy" id="176166"/>
    <lineage>
        <taxon>Eukaryota</taxon>
        <taxon>Fungi</taxon>
        <taxon>Dikarya</taxon>
        <taxon>Ascomycota</taxon>
        <taxon>Pezizomycotina</taxon>
        <taxon>Eurotiomycetes</taxon>
        <taxon>Eurotiomycetidae</taxon>
        <taxon>Eurotiales</taxon>
        <taxon>Aspergillaceae</taxon>
        <taxon>Aspergillus</taxon>
        <taxon>Aspergillus subgen. Nidulantes</taxon>
    </lineage>
</organism>
<comment type="caution">
    <text evidence="6">The sequence shown here is derived from an EMBL/GenBank/DDBJ whole genome shotgun (WGS) entry which is preliminary data.</text>
</comment>
<protein>
    <recommendedName>
        <fullName evidence="5">Poly A polymerase head domain-containing protein</fullName>
    </recommendedName>
</protein>
<proteinExistence type="inferred from homology"/>
<evidence type="ECO:0000256" key="3">
    <source>
        <dbReference type="ARBA" id="ARBA00022884"/>
    </source>
</evidence>
<dbReference type="SUPFAM" id="SSF81891">
    <property type="entry name" value="Poly A polymerase C-terminal region-like"/>
    <property type="match status" value="2"/>
</dbReference>
<dbReference type="InterPro" id="IPR043519">
    <property type="entry name" value="NT_sf"/>
</dbReference>
<evidence type="ECO:0000256" key="1">
    <source>
        <dbReference type="ARBA" id="ARBA00007265"/>
    </source>
</evidence>
<evidence type="ECO:0000256" key="4">
    <source>
        <dbReference type="RuleBase" id="RU003953"/>
    </source>
</evidence>
<evidence type="ECO:0000313" key="7">
    <source>
        <dbReference type="Proteomes" id="UP001610335"/>
    </source>
</evidence>
<dbReference type="PANTHER" id="PTHR13734">
    <property type="entry name" value="TRNA-NUCLEOTIDYLTRANSFERASE"/>
    <property type="match status" value="1"/>
</dbReference>
<dbReference type="Proteomes" id="UP001610335">
    <property type="component" value="Unassembled WGS sequence"/>
</dbReference>
<evidence type="ECO:0000256" key="2">
    <source>
        <dbReference type="ARBA" id="ARBA00022679"/>
    </source>
</evidence>
<dbReference type="SUPFAM" id="SSF81301">
    <property type="entry name" value="Nucleotidyltransferase"/>
    <property type="match status" value="1"/>
</dbReference>
<evidence type="ECO:0000259" key="5">
    <source>
        <dbReference type="Pfam" id="PF01743"/>
    </source>
</evidence>
<keyword evidence="3 4" id="KW-0694">RNA-binding</keyword>
<keyword evidence="7" id="KW-1185">Reference proteome</keyword>
<comment type="similarity">
    <text evidence="1 4">Belongs to the tRNA nucleotidyltransferase/poly(A) polymerase family.</text>
</comment>
<dbReference type="Pfam" id="PF01743">
    <property type="entry name" value="PolyA_pol"/>
    <property type="match status" value="1"/>
</dbReference>
<dbReference type="InterPro" id="IPR002646">
    <property type="entry name" value="PolA_pol_head_dom"/>
</dbReference>
<dbReference type="PANTHER" id="PTHR13734:SF5">
    <property type="entry name" value="CCA TRNA NUCLEOTIDYLTRANSFERASE, MITOCHONDRIAL"/>
    <property type="match status" value="1"/>
</dbReference>
<reference evidence="6 7" key="1">
    <citation type="submission" date="2024-07" db="EMBL/GenBank/DDBJ databases">
        <title>Section-level genome sequencing and comparative genomics of Aspergillus sections Usti and Cavernicolus.</title>
        <authorList>
            <consortium name="Lawrence Berkeley National Laboratory"/>
            <person name="Nybo J.L."/>
            <person name="Vesth T.C."/>
            <person name="Theobald S."/>
            <person name="Frisvad J.C."/>
            <person name="Larsen T.O."/>
            <person name="Kjaerboelling I."/>
            <person name="Rothschild-Mancinelli K."/>
            <person name="Lyhne E.K."/>
            <person name="Kogle M.E."/>
            <person name="Barry K."/>
            <person name="Clum A."/>
            <person name="Na H."/>
            <person name="Ledsgaard L."/>
            <person name="Lin J."/>
            <person name="Lipzen A."/>
            <person name="Kuo A."/>
            <person name="Riley R."/>
            <person name="Mondo S."/>
            <person name="LaButti K."/>
            <person name="Haridas S."/>
            <person name="Pangalinan J."/>
            <person name="Salamov A.A."/>
            <person name="Simmons B.A."/>
            <person name="Magnuson J.K."/>
            <person name="Chen J."/>
            <person name="Drula E."/>
            <person name="Henrissat B."/>
            <person name="Wiebenga A."/>
            <person name="Lubbers R.J."/>
            <person name="Gomes A.C."/>
            <person name="Makela M.R."/>
            <person name="Stajich J."/>
            <person name="Grigoriev I.V."/>
            <person name="Mortensen U.H."/>
            <person name="De vries R.P."/>
            <person name="Baker S.E."/>
            <person name="Andersen M.R."/>
        </authorList>
    </citation>
    <scope>NUCLEOTIDE SEQUENCE [LARGE SCALE GENOMIC DNA]</scope>
    <source>
        <strain evidence="6 7">CBS 600.67</strain>
    </source>
</reference>